<evidence type="ECO:0000313" key="1">
    <source>
        <dbReference type="EMBL" id="CAB4547611.1"/>
    </source>
</evidence>
<name>A0A6J6C8J1_9ZZZZ</name>
<proteinExistence type="predicted"/>
<dbReference type="AlphaFoldDB" id="A0A6J6C8J1"/>
<sequence length="240" mass="27142">MPESKWIPQVIDKNNLISNGEITVVGRLVDASNATLFAHIKDCDPNLEIIYKPVAGERPLWDFPDGNLASREYSAFLLSEMAGFNLVPFTILRDGPFGHGMVQEWIDIDETVDVVEYGQSDDDQLRKLALFDAVINNADRKFGHLLLDNQGVLKGCDHGISFHAEDKLRTVIWQFSSMPFNADERKLLNRVIELNLDQIFSDYLIPDEINALRQRVDELLSIGVFPEPSQVRPAVPWPPV</sequence>
<reference evidence="1" key="1">
    <citation type="submission" date="2020-05" db="EMBL/GenBank/DDBJ databases">
        <authorList>
            <person name="Chiriac C."/>
            <person name="Salcher M."/>
            <person name="Ghai R."/>
            <person name="Kavagutti S V."/>
        </authorList>
    </citation>
    <scope>NUCLEOTIDE SEQUENCE</scope>
</reference>
<protein>
    <submittedName>
        <fullName evidence="1">Unannotated protein</fullName>
    </submittedName>
</protein>
<organism evidence="1">
    <name type="scientific">freshwater metagenome</name>
    <dbReference type="NCBI Taxonomy" id="449393"/>
    <lineage>
        <taxon>unclassified sequences</taxon>
        <taxon>metagenomes</taxon>
        <taxon>ecological metagenomes</taxon>
    </lineage>
</organism>
<dbReference type="EMBL" id="CAEZSS010000104">
    <property type="protein sequence ID" value="CAB4547611.1"/>
    <property type="molecule type" value="Genomic_DNA"/>
</dbReference>
<accession>A0A6J6C8J1</accession>
<gene>
    <name evidence="1" type="ORF">UFOPK1505_00597</name>
</gene>